<comment type="function">
    <text evidence="4">Catalyzes two steps in the biosynthesis of coenzyme A. In the first step cysteine is conjugated to 4'-phosphopantothenate to form 4-phosphopantothenoylcysteine, in the latter compound is decarboxylated to form 4'-phosphopantotheine.</text>
</comment>
<keyword evidence="2 3" id="KW-0456">Lyase</keyword>
<keyword evidence="3" id="KW-0460">Magnesium</keyword>
<dbReference type="InterPro" id="IPR036551">
    <property type="entry name" value="Flavin_trans-like"/>
</dbReference>
<comment type="catalytic activity">
    <reaction evidence="3 4">
        <text>N-[(R)-4-phosphopantothenoyl]-L-cysteine + H(+) = (R)-4'-phosphopantetheine + CO2</text>
        <dbReference type="Rhea" id="RHEA:16793"/>
        <dbReference type="ChEBI" id="CHEBI:15378"/>
        <dbReference type="ChEBI" id="CHEBI:16526"/>
        <dbReference type="ChEBI" id="CHEBI:59458"/>
        <dbReference type="ChEBI" id="CHEBI:61723"/>
        <dbReference type="EC" id="4.1.1.36"/>
    </reaction>
</comment>
<dbReference type="GO" id="GO:0015937">
    <property type="term" value="P:coenzyme A biosynthetic process"/>
    <property type="evidence" value="ECO:0007669"/>
    <property type="project" value="UniProtKB-UniRule"/>
</dbReference>
<feature type="domain" description="Flavoprotein" evidence="5">
    <location>
        <begin position="5"/>
        <end position="178"/>
    </location>
</feature>
<proteinExistence type="inferred from homology"/>
<accession>A0A9X3WL01</accession>
<organism evidence="7 8">
    <name type="scientific">Aquibacillus koreensis</name>
    <dbReference type="NCBI Taxonomy" id="279446"/>
    <lineage>
        <taxon>Bacteria</taxon>
        <taxon>Bacillati</taxon>
        <taxon>Bacillota</taxon>
        <taxon>Bacilli</taxon>
        <taxon>Bacillales</taxon>
        <taxon>Bacillaceae</taxon>
        <taxon>Aquibacillus</taxon>
    </lineage>
</organism>
<sequence>MLQQKNVILGVTGGIAAYKACALTSKLTQKGANVKVIMTESATKFVSPLTFQALSRNPVYTDTFDEKDPEKIAHIDLADWADLVIIAPATANIIAKIANGNADDMLSTTLLATRAPVYIAPAMNVHMYAHPAVKENMNKIASWGYQFIEPGSGYLACGYVGKGRLEEPETIIDVIENHLINPSLKDKKILISAGPTRESIDPIRFFTNHSSGKMGFALAEEAARLGAEVTLIAGPVSLNTPRNVKRVDVTTAEEMFQQMSMYYPNQDIVIKAAAVADYRPVVIHDRKMKKSDGNLSIDMERTKDILLTLGEMKTTQYLVGFAAETDEILTYGKQKLEKKHLDAIVINDVKAEGAGFATSTNAVTFVSKKGIEKDLPLATKNVIAQEILELIHLELKDEEK</sequence>
<comment type="pathway">
    <text evidence="3 4">Cofactor biosynthesis; coenzyme A biosynthesis; CoA from (R)-pantothenate: step 2/5.</text>
</comment>
<comment type="caution">
    <text evidence="7">The sequence shown here is derived from an EMBL/GenBank/DDBJ whole genome shotgun (WGS) entry which is preliminary data.</text>
</comment>
<comment type="function">
    <text evidence="3">Catalyzes two sequential steps in the biosynthesis of coenzyme A. In the first step cysteine is conjugated to 4'-phosphopantothenate to form 4-phosphopantothenoylcysteine. In the second step the latter compound is decarboxylated to form 4'-phosphopantotheine.</text>
</comment>
<dbReference type="GO" id="GO:0004632">
    <property type="term" value="F:phosphopantothenate--cysteine ligase activity"/>
    <property type="evidence" value="ECO:0007669"/>
    <property type="project" value="UniProtKB-UniRule"/>
</dbReference>
<dbReference type="AlphaFoldDB" id="A0A9X3WL01"/>
<feature type="binding site" evidence="3">
    <location>
        <position position="287"/>
    </location>
    <ligand>
        <name>CTP</name>
        <dbReference type="ChEBI" id="CHEBI:37563"/>
    </ligand>
</feature>
<dbReference type="Pfam" id="PF02441">
    <property type="entry name" value="Flavoprotein"/>
    <property type="match status" value="1"/>
</dbReference>
<evidence type="ECO:0000313" key="8">
    <source>
        <dbReference type="Proteomes" id="UP001145072"/>
    </source>
</evidence>
<keyword evidence="3" id="KW-0479">Metal-binding</keyword>
<dbReference type="GO" id="GO:0004633">
    <property type="term" value="F:phosphopantothenoylcysteine decarboxylase activity"/>
    <property type="evidence" value="ECO:0007669"/>
    <property type="project" value="UniProtKB-UniRule"/>
</dbReference>
<comment type="pathway">
    <text evidence="3 4">Cofactor biosynthesis; coenzyme A biosynthesis; CoA from (R)-pantothenate: step 3/5.</text>
</comment>
<evidence type="ECO:0000313" key="7">
    <source>
        <dbReference type="EMBL" id="MDC3420543.1"/>
    </source>
</evidence>
<dbReference type="Gene3D" id="3.40.50.1950">
    <property type="entry name" value="Flavin prenyltransferase-like"/>
    <property type="match status" value="1"/>
</dbReference>
<dbReference type="SUPFAM" id="SSF102645">
    <property type="entry name" value="CoaB-like"/>
    <property type="match status" value="1"/>
</dbReference>
<evidence type="ECO:0000256" key="4">
    <source>
        <dbReference type="RuleBase" id="RU364078"/>
    </source>
</evidence>
<keyword evidence="3" id="KW-0511">Multifunctional enzyme</keyword>
<keyword evidence="3 4" id="KW-0285">Flavoprotein</keyword>
<comment type="cofactor">
    <cofactor evidence="3">
        <name>FMN</name>
        <dbReference type="ChEBI" id="CHEBI:58210"/>
    </cofactor>
    <text evidence="3">Binds 1 FMN per subunit.</text>
</comment>
<comment type="caution">
    <text evidence="3">Lacks conserved residue(s) required for the propagation of feature annotation.</text>
</comment>
<evidence type="ECO:0000259" key="5">
    <source>
        <dbReference type="Pfam" id="PF02441"/>
    </source>
</evidence>
<feature type="binding site" evidence="3">
    <location>
        <position position="321"/>
    </location>
    <ligand>
        <name>CTP</name>
        <dbReference type="ChEBI" id="CHEBI:37563"/>
    </ligand>
</feature>
<dbReference type="NCBIfam" id="TIGR00521">
    <property type="entry name" value="coaBC_dfp"/>
    <property type="match status" value="1"/>
</dbReference>
<feature type="binding site" evidence="3">
    <location>
        <position position="335"/>
    </location>
    <ligand>
        <name>CTP</name>
        <dbReference type="ChEBI" id="CHEBI:37563"/>
    </ligand>
</feature>
<dbReference type="SUPFAM" id="SSF52507">
    <property type="entry name" value="Homo-oligomeric flavin-containing Cys decarboxylases, HFCD"/>
    <property type="match status" value="1"/>
</dbReference>
<dbReference type="EMBL" id="JAMQJZ010000006">
    <property type="protein sequence ID" value="MDC3420543.1"/>
    <property type="molecule type" value="Genomic_DNA"/>
</dbReference>
<dbReference type="PANTHER" id="PTHR14359:SF6">
    <property type="entry name" value="PHOSPHOPANTOTHENOYLCYSTEINE DECARBOXYLASE"/>
    <property type="match status" value="1"/>
</dbReference>
<gene>
    <name evidence="3 7" type="primary">coaBC</name>
    <name evidence="7" type="ORF">NC661_09210</name>
</gene>
<dbReference type="Proteomes" id="UP001145072">
    <property type="component" value="Unassembled WGS sequence"/>
</dbReference>
<evidence type="ECO:0000256" key="2">
    <source>
        <dbReference type="ARBA" id="ARBA00023239"/>
    </source>
</evidence>
<dbReference type="EC" id="4.1.1.36" evidence="3"/>
<evidence type="ECO:0000259" key="6">
    <source>
        <dbReference type="Pfam" id="PF04127"/>
    </source>
</evidence>
<dbReference type="GO" id="GO:0046872">
    <property type="term" value="F:metal ion binding"/>
    <property type="evidence" value="ECO:0007669"/>
    <property type="project" value="UniProtKB-KW"/>
</dbReference>
<keyword evidence="8" id="KW-1185">Reference proteome</keyword>
<dbReference type="GO" id="GO:0010181">
    <property type="term" value="F:FMN binding"/>
    <property type="evidence" value="ECO:0007669"/>
    <property type="project" value="UniProtKB-UniRule"/>
</dbReference>
<dbReference type="Pfam" id="PF04127">
    <property type="entry name" value="DFP"/>
    <property type="match status" value="1"/>
</dbReference>
<comment type="cofactor">
    <cofactor evidence="3">
        <name>Mg(2+)</name>
        <dbReference type="ChEBI" id="CHEBI:18420"/>
    </cofactor>
</comment>
<dbReference type="RefSeq" id="WP_259872070.1">
    <property type="nucleotide sequence ID" value="NZ_JAMQJZ010000006.1"/>
</dbReference>
<name>A0A9X3WL01_9BACI</name>
<dbReference type="InterPro" id="IPR003382">
    <property type="entry name" value="Flavoprotein"/>
</dbReference>
<dbReference type="InterPro" id="IPR035929">
    <property type="entry name" value="CoaB-like_sf"/>
</dbReference>
<evidence type="ECO:0000256" key="3">
    <source>
        <dbReference type="HAMAP-Rule" id="MF_02225"/>
    </source>
</evidence>
<feature type="binding site" evidence="3">
    <location>
        <position position="339"/>
    </location>
    <ligand>
        <name>CTP</name>
        <dbReference type="ChEBI" id="CHEBI:37563"/>
    </ligand>
</feature>
<keyword evidence="1 3" id="KW-0210">Decarboxylase</keyword>
<keyword evidence="3 4" id="KW-0288">FMN</keyword>
<feature type="binding site" evidence="3">
    <location>
        <position position="277"/>
    </location>
    <ligand>
        <name>CTP</name>
        <dbReference type="ChEBI" id="CHEBI:37563"/>
    </ligand>
</feature>
<dbReference type="GO" id="GO:0071513">
    <property type="term" value="C:phosphopantothenoylcysteine decarboxylase complex"/>
    <property type="evidence" value="ECO:0007669"/>
    <property type="project" value="TreeGrafter"/>
</dbReference>
<comment type="similarity">
    <text evidence="3 4">In the N-terminal section; belongs to the HFCD (homo-oligomeric flavin containing Cys decarboxylase) superfamily.</text>
</comment>
<dbReference type="HAMAP" id="MF_02225">
    <property type="entry name" value="CoaBC"/>
    <property type="match status" value="1"/>
</dbReference>
<feature type="region of interest" description="Phosphopantothenate--cysteine ligase" evidence="3">
    <location>
        <begin position="189"/>
        <end position="400"/>
    </location>
</feature>
<reference evidence="7" key="1">
    <citation type="submission" date="2022-06" db="EMBL/GenBank/DDBJ databases">
        <title>Aquibacillus sp. a new bacterium isolated from soil saline samples.</title>
        <authorList>
            <person name="Galisteo C."/>
            <person name="De La Haba R."/>
            <person name="Sanchez-Porro C."/>
            <person name="Ventosa A."/>
        </authorList>
    </citation>
    <scope>NUCLEOTIDE SEQUENCE</scope>
    <source>
        <strain evidence="7">JCM 12387</strain>
    </source>
</reference>
<dbReference type="InterPro" id="IPR005252">
    <property type="entry name" value="CoaBC"/>
</dbReference>
<feature type="region of interest" description="Phosphopantothenoylcysteine decarboxylase" evidence="3">
    <location>
        <begin position="1"/>
        <end position="188"/>
    </location>
</feature>
<dbReference type="PANTHER" id="PTHR14359">
    <property type="entry name" value="HOMO-OLIGOMERIC FLAVIN CONTAINING CYS DECARBOXYLASE FAMILY"/>
    <property type="match status" value="1"/>
</dbReference>
<dbReference type="InterPro" id="IPR007085">
    <property type="entry name" value="DNA/pantothenate-metab_flavo_C"/>
</dbReference>
<comment type="similarity">
    <text evidence="3 4">In the C-terminal section; belongs to the PPC synthetase family.</text>
</comment>
<comment type="catalytic activity">
    <reaction evidence="3 4">
        <text>(R)-4'-phosphopantothenate + L-cysteine + CTP = N-[(R)-4-phosphopantothenoyl]-L-cysteine + CMP + diphosphate + H(+)</text>
        <dbReference type="Rhea" id="RHEA:19397"/>
        <dbReference type="ChEBI" id="CHEBI:10986"/>
        <dbReference type="ChEBI" id="CHEBI:15378"/>
        <dbReference type="ChEBI" id="CHEBI:33019"/>
        <dbReference type="ChEBI" id="CHEBI:35235"/>
        <dbReference type="ChEBI" id="CHEBI:37563"/>
        <dbReference type="ChEBI" id="CHEBI:59458"/>
        <dbReference type="ChEBI" id="CHEBI:60377"/>
        <dbReference type="EC" id="6.3.2.5"/>
    </reaction>
</comment>
<evidence type="ECO:0000256" key="1">
    <source>
        <dbReference type="ARBA" id="ARBA00022793"/>
    </source>
</evidence>
<dbReference type="EC" id="6.3.2.5" evidence="3"/>
<dbReference type="GO" id="GO:0015941">
    <property type="term" value="P:pantothenate catabolic process"/>
    <property type="evidence" value="ECO:0007669"/>
    <property type="project" value="InterPro"/>
</dbReference>
<dbReference type="Gene3D" id="3.40.50.10300">
    <property type="entry name" value="CoaB-like"/>
    <property type="match status" value="1"/>
</dbReference>
<keyword evidence="3 4" id="KW-0436">Ligase</keyword>
<protein>
    <recommendedName>
        <fullName evidence="3">Coenzyme A biosynthesis bifunctional protein CoaBC</fullName>
    </recommendedName>
    <alternativeName>
        <fullName evidence="3">DNA/pantothenate metabolism flavoprotein</fullName>
    </alternativeName>
    <alternativeName>
        <fullName evidence="3">Phosphopantothenoylcysteine synthetase/decarboxylase</fullName>
        <shortName evidence="3">PPCS-PPCDC</shortName>
    </alternativeName>
    <domain>
        <recommendedName>
            <fullName evidence="3">Phosphopantothenoylcysteine decarboxylase</fullName>
            <shortName evidence="3">PPC decarboxylase</shortName>
            <shortName evidence="3">PPC-DC</shortName>
            <ecNumber evidence="3">4.1.1.36</ecNumber>
        </recommendedName>
        <alternativeName>
            <fullName evidence="3">CoaC</fullName>
        </alternativeName>
    </domain>
    <domain>
        <recommendedName>
            <fullName evidence="3">Phosphopantothenate--cysteine ligase</fullName>
            <ecNumber evidence="3">6.3.2.5</ecNumber>
        </recommendedName>
        <alternativeName>
            <fullName evidence="3">CoaB</fullName>
        </alternativeName>
        <alternativeName>
            <fullName evidence="3">Phosphopantothenoylcysteine synthetase</fullName>
            <shortName evidence="3">PPC synthetase</shortName>
            <shortName evidence="3">PPC-S</shortName>
        </alternativeName>
    </domain>
</protein>
<feature type="active site" description="Proton donor" evidence="3">
    <location>
        <position position="157"/>
    </location>
</feature>
<feature type="domain" description="DNA/pantothenate metabolism flavoprotein C-terminal" evidence="6">
    <location>
        <begin position="184"/>
        <end position="391"/>
    </location>
</feature>